<gene>
    <name evidence="6" type="ORF">SAMN06265379_1125</name>
</gene>
<evidence type="ECO:0000256" key="1">
    <source>
        <dbReference type="ARBA" id="ARBA00004167"/>
    </source>
</evidence>
<keyword evidence="7" id="KW-1185">Reference proteome</keyword>
<dbReference type="RefSeq" id="WP_142534580.1">
    <property type="nucleotide sequence ID" value="NZ_FXTB01000012.1"/>
</dbReference>
<sequence>MKRFLIFTVLAVSFSICAIGQNLAFIGEKSFPCTETFILKSNSDNDFIADLKLVFAKDGEKELLIISSKLVSTVRISGKLIVYLDDGSVIACDDKGIKDNMDDVAITAYYLTSADIRKLEKSNINTVRYVVKCEECLSNAIYEGIYTASNKGDLETDFMSVTTRFFNQTEEQPYIPHKQKSETERKPYITNMAPGLSLKGRSLLGPLPAPNYSVQEEGIVVIAITVNKKGNVVNAEFELKGSTTQNRQLISAALKAASQTRFNSDSNAAAFQRGSITYHFELN</sequence>
<organism evidence="6 7">
    <name type="scientific">Saccharicrinis carchari</name>
    <dbReference type="NCBI Taxonomy" id="1168039"/>
    <lineage>
        <taxon>Bacteria</taxon>
        <taxon>Pseudomonadati</taxon>
        <taxon>Bacteroidota</taxon>
        <taxon>Bacteroidia</taxon>
        <taxon>Marinilabiliales</taxon>
        <taxon>Marinilabiliaceae</taxon>
        <taxon>Saccharicrinis</taxon>
    </lineage>
</organism>
<dbReference type="Proteomes" id="UP000319040">
    <property type="component" value="Unassembled WGS sequence"/>
</dbReference>
<dbReference type="NCBIfam" id="TIGR01352">
    <property type="entry name" value="tonB_Cterm"/>
    <property type="match status" value="1"/>
</dbReference>
<protein>
    <submittedName>
        <fullName evidence="6">TonB family C-terminal domain-containing protein</fullName>
    </submittedName>
</protein>
<dbReference type="GO" id="GO:0016020">
    <property type="term" value="C:membrane"/>
    <property type="evidence" value="ECO:0007669"/>
    <property type="project" value="UniProtKB-SubCell"/>
</dbReference>
<keyword evidence="2" id="KW-0812">Transmembrane</keyword>
<keyword evidence="3" id="KW-1133">Transmembrane helix</keyword>
<dbReference type="InterPro" id="IPR006260">
    <property type="entry name" value="TonB/TolA_C"/>
</dbReference>
<proteinExistence type="predicted"/>
<evidence type="ECO:0000256" key="4">
    <source>
        <dbReference type="ARBA" id="ARBA00023136"/>
    </source>
</evidence>
<evidence type="ECO:0000256" key="3">
    <source>
        <dbReference type="ARBA" id="ARBA00022989"/>
    </source>
</evidence>
<evidence type="ECO:0000313" key="7">
    <source>
        <dbReference type="Proteomes" id="UP000319040"/>
    </source>
</evidence>
<dbReference type="Gene3D" id="3.30.1150.10">
    <property type="match status" value="1"/>
</dbReference>
<evidence type="ECO:0000256" key="2">
    <source>
        <dbReference type="ARBA" id="ARBA00022692"/>
    </source>
</evidence>
<feature type="signal peptide" evidence="5">
    <location>
        <begin position="1"/>
        <end position="24"/>
    </location>
</feature>
<dbReference type="OrthoDB" id="9786892at2"/>
<evidence type="ECO:0000313" key="6">
    <source>
        <dbReference type="EMBL" id="SMO88800.1"/>
    </source>
</evidence>
<dbReference type="EMBL" id="FXTB01000012">
    <property type="protein sequence ID" value="SMO88800.1"/>
    <property type="molecule type" value="Genomic_DNA"/>
</dbReference>
<keyword evidence="5" id="KW-0732">Signal</keyword>
<keyword evidence="4" id="KW-0472">Membrane</keyword>
<dbReference type="AlphaFoldDB" id="A0A521F040"/>
<comment type="subcellular location">
    <subcellularLocation>
        <location evidence="1">Membrane</location>
        <topology evidence="1">Single-pass membrane protein</topology>
    </subcellularLocation>
</comment>
<feature type="chain" id="PRO_5022148861" evidence="5">
    <location>
        <begin position="25"/>
        <end position="283"/>
    </location>
</feature>
<accession>A0A521F040</accession>
<name>A0A521F040_SACCC</name>
<reference evidence="6 7" key="1">
    <citation type="submission" date="2017-05" db="EMBL/GenBank/DDBJ databases">
        <authorList>
            <person name="Varghese N."/>
            <person name="Submissions S."/>
        </authorList>
    </citation>
    <scope>NUCLEOTIDE SEQUENCE [LARGE SCALE GENOMIC DNA]</scope>
    <source>
        <strain evidence="6 7">DSM 27040</strain>
    </source>
</reference>
<evidence type="ECO:0000256" key="5">
    <source>
        <dbReference type="SAM" id="SignalP"/>
    </source>
</evidence>